<dbReference type="GO" id="GO:0044027">
    <property type="term" value="P:negative regulation of gene expression via chromosomal CpG island methylation"/>
    <property type="evidence" value="ECO:0007669"/>
    <property type="project" value="TreeGrafter"/>
</dbReference>
<comment type="caution">
    <text evidence="7">The sequence shown here is derived from an EMBL/GenBank/DDBJ whole genome shotgun (WGS) entry which is preliminary data.</text>
</comment>
<evidence type="ECO:0000256" key="6">
    <source>
        <dbReference type="SAM" id="MobiDB-lite"/>
    </source>
</evidence>
<gene>
    <name evidence="7" type="ORF">EKO27_g8652</name>
</gene>
<dbReference type="InterPro" id="IPR001525">
    <property type="entry name" value="C5_MeTfrase"/>
</dbReference>
<evidence type="ECO:0000313" key="8">
    <source>
        <dbReference type="Proteomes" id="UP000286045"/>
    </source>
</evidence>
<keyword evidence="4 5" id="KW-0949">S-adenosyl-L-methionine</keyword>
<evidence type="ECO:0000256" key="5">
    <source>
        <dbReference type="PROSITE-ProRule" id="PRU01016"/>
    </source>
</evidence>
<feature type="active site" evidence="5">
    <location>
        <position position="369"/>
    </location>
</feature>
<proteinExistence type="inferred from homology"/>
<dbReference type="Gene3D" id="3.40.50.150">
    <property type="entry name" value="Vaccinia Virus protein VP39"/>
    <property type="match status" value="1"/>
</dbReference>
<dbReference type="GO" id="GO:0005634">
    <property type="term" value="C:nucleus"/>
    <property type="evidence" value="ECO:0007669"/>
    <property type="project" value="TreeGrafter"/>
</dbReference>
<sequence length="724" mass="81886">MSYNRCLNDNKIIVLEEDDCNDEGLSYLERGLRRLRNARQNGQSIPYIDLTRSEEEQRVILEYESQIMARLGPTRHRRPVLPLRNPSMPGRSRISSFRHEDFLIKQGTVVQVRERPRNEYSWEFVRVSEIYVDNYSRNVVLHGIRLTRHRNLRGMLLKMKNEVCALYDIDQGDSRPEHVQATVEIPVTEVIKTRAFCQTNAAPPAHRFDPGQWKSIEEIESKGVLVQRWKFCRYWPTSGAIKTKKSVKGAFIRLRSADIEDEYFVGGQACIPAVNLDMAEDNPSAVATLGRQQMYTADDMFCGAGGAACGIRQAGLRISTACDQDNIACMTYRLNFPEATLKQMDIAELNKESESLTPHPDLVHISPPCQVWSPAHTRIGKNDEANAAALLACEDILRTRRPRLSTGEQTFGLLFDGNEECFNALVGQYTRLGYSFSWDILYFKEYGIPSTRKRLIWIASCPGEALPPFPMPTHGGNDGSLPAPVTVRDALASIKPSIRNPDRLHDVKDMLLRAKKSAKFPRTAWNDRRQIGTITTSGSKLAHPSGEREFTRRELACLQGFPNDYQFAGNMTEVSRQIGNAFPPVVVEILYSHLRNWLLCQDLVVFREHQKPQDIIVIDPIEDTVVAPRPAGSGNPIPIDNDDGQQYRDQVGSEQRTGGRIKDAILVDGPEDMDMTDAIDDYRNFSRASSRTLSAESLPSLMEMEIDTNEEARARPCAPPYRNR</sequence>
<dbReference type="STRING" id="363999.A0A439CWM4"/>
<name>A0A439CWM4_9PEZI</name>
<dbReference type="InterPro" id="IPR050390">
    <property type="entry name" value="C5-Methyltransferase"/>
</dbReference>
<keyword evidence="2 5" id="KW-0489">Methyltransferase</keyword>
<reference evidence="7 8" key="1">
    <citation type="submission" date="2018-12" db="EMBL/GenBank/DDBJ databases">
        <title>Draft genome sequence of Xylaria grammica IHI A82.</title>
        <authorList>
            <person name="Buettner E."/>
            <person name="Kellner H."/>
        </authorList>
    </citation>
    <scope>NUCLEOTIDE SEQUENCE [LARGE SCALE GENOMIC DNA]</scope>
    <source>
        <strain evidence="7 8">IHI A82</strain>
    </source>
</reference>
<dbReference type="InterPro" id="IPR031303">
    <property type="entry name" value="C5_meth_CS"/>
</dbReference>
<dbReference type="PANTHER" id="PTHR10629">
    <property type="entry name" value="CYTOSINE-SPECIFIC METHYLTRANSFERASE"/>
    <property type="match status" value="1"/>
</dbReference>
<dbReference type="EC" id="2.1.1.37" evidence="1"/>
<evidence type="ECO:0000313" key="7">
    <source>
        <dbReference type="EMBL" id="RWA06447.1"/>
    </source>
</evidence>
<feature type="region of interest" description="Disordered" evidence="6">
    <location>
        <begin position="699"/>
        <end position="724"/>
    </location>
</feature>
<protein>
    <recommendedName>
        <fullName evidence="1">DNA (cytosine-5-)-methyltransferase</fullName>
        <ecNumber evidence="1">2.1.1.37</ecNumber>
    </recommendedName>
</protein>
<dbReference type="Gene3D" id="3.90.120.10">
    <property type="entry name" value="DNA Methylase, subunit A, domain 2"/>
    <property type="match status" value="1"/>
</dbReference>
<evidence type="ECO:0000256" key="3">
    <source>
        <dbReference type="ARBA" id="ARBA00022679"/>
    </source>
</evidence>
<dbReference type="AlphaFoldDB" id="A0A439CWM4"/>
<dbReference type="PANTHER" id="PTHR10629:SF52">
    <property type="entry name" value="DNA (CYTOSINE-5)-METHYLTRANSFERASE 1"/>
    <property type="match status" value="1"/>
</dbReference>
<dbReference type="GO" id="GO:0003886">
    <property type="term" value="F:DNA (cytosine-5-)-methyltransferase activity"/>
    <property type="evidence" value="ECO:0007669"/>
    <property type="project" value="UniProtKB-EC"/>
</dbReference>
<dbReference type="SUPFAM" id="SSF53335">
    <property type="entry name" value="S-adenosyl-L-methionine-dependent methyltransferases"/>
    <property type="match status" value="1"/>
</dbReference>
<dbReference type="PROSITE" id="PS00095">
    <property type="entry name" value="C5_MTASE_2"/>
    <property type="match status" value="1"/>
</dbReference>
<dbReference type="GO" id="GO:0032259">
    <property type="term" value="P:methylation"/>
    <property type="evidence" value="ECO:0007669"/>
    <property type="project" value="UniProtKB-KW"/>
</dbReference>
<accession>A0A439CWM4</accession>
<dbReference type="EMBL" id="RYZI01000336">
    <property type="protein sequence ID" value="RWA06447.1"/>
    <property type="molecule type" value="Genomic_DNA"/>
</dbReference>
<evidence type="ECO:0000256" key="1">
    <source>
        <dbReference type="ARBA" id="ARBA00011975"/>
    </source>
</evidence>
<dbReference type="GO" id="GO:0003677">
    <property type="term" value="F:DNA binding"/>
    <property type="evidence" value="ECO:0007669"/>
    <property type="project" value="TreeGrafter"/>
</dbReference>
<keyword evidence="3 5" id="KW-0808">Transferase</keyword>
<dbReference type="Proteomes" id="UP000286045">
    <property type="component" value="Unassembled WGS sequence"/>
</dbReference>
<comment type="similarity">
    <text evidence="5">Belongs to the class I-like SAM-binding methyltransferase superfamily. C5-methyltransferase family.</text>
</comment>
<dbReference type="PROSITE" id="PS51679">
    <property type="entry name" value="SAM_MT_C5"/>
    <property type="match status" value="1"/>
</dbReference>
<organism evidence="7 8">
    <name type="scientific">Xylaria grammica</name>
    <dbReference type="NCBI Taxonomy" id="363999"/>
    <lineage>
        <taxon>Eukaryota</taxon>
        <taxon>Fungi</taxon>
        <taxon>Dikarya</taxon>
        <taxon>Ascomycota</taxon>
        <taxon>Pezizomycotina</taxon>
        <taxon>Sordariomycetes</taxon>
        <taxon>Xylariomycetidae</taxon>
        <taxon>Xylariales</taxon>
        <taxon>Xylariaceae</taxon>
        <taxon>Xylaria</taxon>
    </lineage>
</organism>
<dbReference type="InterPro" id="IPR029063">
    <property type="entry name" value="SAM-dependent_MTases_sf"/>
</dbReference>
<evidence type="ECO:0000256" key="2">
    <source>
        <dbReference type="ARBA" id="ARBA00022603"/>
    </source>
</evidence>
<keyword evidence="8" id="KW-1185">Reference proteome</keyword>
<evidence type="ECO:0000256" key="4">
    <source>
        <dbReference type="ARBA" id="ARBA00022691"/>
    </source>
</evidence>
<dbReference type="Pfam" id="PF00145">
    <property type="entry name" value="DNA_methylase"/>
    <property type="match status" value="1"/>
</dbReference>